<organism evidence="2 3">
    <name type="scientific">Tetradesmus obliquus</name>
    <name type="common">Green alga</name>
    <name type="synonym">Acutodesmus obliquus</name>
    <dbReference type="NCBI Taxonomy" id="3088"/>
    <lineage>
        <taxon>Eukaryota</taxon>
        <taxon>Viridiplantae</taxon>
        <taxon>Chlorophyta</taxon>
        <taxon>core chlorophytes</taxon>
        <taxon>Chlorophyceae</taxon>
        <taxon>CS clade</taxon>
        <taxon>Sphaeropleales</taxon>
        <taxon>Scenedesmaceae</taxon>
        <taxon>Tetradesmus</taxon>
    </lineage>
</organism>
<evidence type="ECO:0000313" key="3">
    <source>
        <dbReference type="Proteomes" id="UP000256970"/>
    </source>
</evidence>
<feature type="region of interest" description="Disordered" evidence="1">
    <location>
        <begin position="245"/>
        <end position="286"/>
    </location>
</feature>
<keyword evidence="3" id="KW-1185">Reference proteome</keyword>
<feature type="compositionally biased region" description="Low complexity" evidence="1">
    <location>
        <begin position="246"/>
        <end position="261"/>
    </location>
</feature>
<evidence type="ECO:0000313" key="2">
    <source>
        <dbReference type="EMBL" id="SZX77576.1"/>
    </source>
</evidence>
<proteinExistence type="predicted"/>
<evidence type="ECO:0000256" key="1">
    <source>
        <dbReference type="SAM" id="MobiDB-lite"/>
    </source>
</evidence>
<sequence length="567" mass="60386">MTQLDKLAVQLAAKGALPALAWLGSVQNVAQQLQHVQHRYSLSPGQRPYAAVAVNGACELGGTSLGRLVGPQLVPSSGRRSASSSGAHLQSVHSAAIADNASDDESRQEPQVFNAQLFPPQYGFAAQQGQQQPHHQHHHAGLSSSARSKQHSPGHSPQHHHHPTPHHHQPHRQSGELHAAHGRRHATSSSTPGETDVLSDLVLACKGLGVLRRIMLKYKANMGPEQVANTLLCLQHLTLEARRLRGASPASQRGGSSSSSQHHADEELAQAAAQRRGASVARAQPRVRAAQEFSRATARAAESDGPQEQLVAQMLGELGNMIWHMMGDMSGADLSKLLYSWARLDWHPEQKLLADVATSFLAAASAEATSANSSGSDASAHWLAAGLWGLARLGEPFNGPVLALLQQQWRALLPFWSKQQVADVAWALVAAADESTAAEALEQQQQPFDAEQLSPMVLGLAERLADRLLHQQQQGARWVPAVGWPEVLLLKDAPVPAPEAAAAAAPDGANAAAGAAACAAAAWRMLQALAAIGVDVNAPADSRLGWVVEVLTGAMQRQRQQQHPTKW</sequence>
<reference evidence="2 3" key="1">
    <citation type="submission" date="2016-10" db="EMBL/GenBank/DDBJ databases">
        <authorList>
            <person name="Cai Z."/>
        </authorList>
    </citation>
    <scope>NUCLEOTIDE SEQUENCE [LARGE SCALE GENOMIC DNA]</scope>
</reference>
<feature type="region of interest" description="Disordered" evidence="1">
    <location>
        <begin position="71"/>
        <end position="93"/>
    </location>
</feature>
<name>A0A383WLF8_TETOB</name>
<dbReference type="Proteomes" id="UP000256970">
    <property type="component" value="Unassembled WGS sequence"/>
</dbReference>
<dbReference type="AlphaFoldDB" id="A0A383WLF8"/>
<feature type="region of interest" description="Disordered" evidence="1">
    <location>
        <begin position="125"/>
        <end position="195"/>
    </location>
</feature>
<feature type="compositionally biased region" description="Low complexity" evidence="1">
    <location>
        <begin position="76"/>
        <end position="87"/>
    </location>
</feature>
<protein>
    <submittedName>
        <fullName evidence="2">Uncharacterized protein</fullName>
    </submittedName>
</protein>
<feature type="compositionally biased region" description="Basic residues" evidence="1">
    <location>
        <begin position="148"/>
        <end position="171"/>
    </location>
</feature>
<accession>A0A383WLF8</accession>
<gene>
    <name evidence="2" type="ORF">BQ4739_LOCUS17930</name>
</gene>
<dbReference type="EMBL" id="FNXT01001291">
    <property type="protein sequence ID" value="SZX77576.1"/>
    <property type="molecule type" value="Genomic_DNA"/>
</dbReference>